<dbReference type="AlphaFoldDB" id="A0A8J5WUZ1"/>
<comment type="caution">
    <text evidence="2">The sequence shown here is derived from an EMBL/GenBank/DDBJ whole genome shotgun (WGS) entry which is preliminary data.</text>
</comment>
<sequence>MVQMIESMNDMYTFKECESRKEVGVQDEQLQWLEREIQASKKKVAEQQQSILYLESQVQPRRKTRVNACKSVPLSREKQSGTNPWVRSARSPWRRSSSRSLAQRSLF</sequence>
<organism evidence="2 3">
    <name type="scientific">Zizania palustris</name>
    <name type="common">Northern wild rice</name>
    <dbReference type="NCBI Taxonomy" id="103762"/>
    <lineage>
        <taxon>Eukaryota</taxon>
        <taxon>Viridiplantae</taxon>
        <taxon>Streptophyta</taxon>
        <taxon>Embryophyta</taxon>
        <taxon>Tracheophyta</taxon>
        <taxon>Spermatophyta</taxon>
        <taxon>Magnoliopsida</taxon>
        <taxon>Liliopsida</taxon>
        <taxon>Poales</taxon>
        <taxon>Poaceae</taxon>
        <taxon>BOP clade</taxon>
        <taxon>Oryzoideae</taxon>
        <taxon>Oryzeae</taxon>
        <taxon>Zizaniinae</taxon>
        <taxon>Zizania</taxon>
    </lineage>
</organism>
<evidence type="ECO:0000313" key="3">
    <source>
        <dbReference type="Proteomes" id="UP000729402"/>
    </source>
</evidence>
<name>A0A8J5WUZ1_ZIZPA</name>
<reference evidence="2" key="1">
    <citation type="journal article" date="2021" name="bioRxiv">
        <title>Whole Genome Assembly and Annotation of Northern Wild Rice, Zizania palustris L., Supports a Whole Genome Duplication in the Zizania Genus.</title>
        <authorList>
            <person name="Haas M."/>
            <person name="Kono T."/>
            <person name="Macchietto M."/>
            <person name="Millas R."/>
            <person name="McGilp L."/>
            <person name="Shao M."/>
            <person name="Duquette J."/>
            <person name="Hirsch C.N."/>
            <person name="Kimball J."/>
        </authorList>
    </citation>
    <scope>NUCLEOTIDE SEQUENCE</scope>
    <source>
        <tissue evidence="2">Fresh leaf tissue</tissue>
    </source>
</reference>
<protein>
    <submittedName>
        <fullName evidence="2">Uncharacterized protein</fullName>
    </submittedName>
</protein>
<evidence type="ECO:0000313" key="2">
    <source>
        <dbReference type="EMBL" id="KAG8095739.1"/>
    </source>
</evidence>
<dbReference type="Proteomes" id="UP000729402">
    <property type="component" value="Unassembled WGS sequence"/>
</dbReference>
<keyword evidence="3" id="KW-1185">Reference proteome</keyword>
<evidence type="ECO:0000256" key="1">
    <source>
        <dbReference type="SAM" id="MobiDB-lite"/>
    </source>
</evidence>
<dbReference type="EMBL" id="JAAALK010000079">
    <property type="protein sequence ID" value="KAG8095739.1"/>
    <property type="molecule type" value="Genomic_DNA"/>
</dbReference>
<accession>A0A8J5WUZ1</accession>
<feature type="region of interest" description="Disordered" evidence="1">
    <location>
        <begin position="64"/>
        <end position="107"/>
    </location>
</feature>
<reference evidence="2" key="2">
    <citation type="submission" date="2021-02" db="EMBL/GenBank/DDBJ databases">
        <authorList>
            <person name="Kimball J.A."/>
            <person name="Haas M.W."/>
            <person name="Macchietto M."/>
            <person name="Kono T."/>
            <person name="Duquette J."/>
            <person name="Shao M."/>
        </authorList>
    </citation>
    <scope>NUCLEOTIDE SEQUENCE</scope>
    <source>
        <tissue evidence="2">Fresh leaf tissue</tissue>
    </source>
</reference>
<gene>
    <name evidence="2" type="ORF">GUJ93_ZPchr0013g35742</name>
</gene>
<proteinExistence type="predicted"/>